<proteinExistence type="predicted"/>
<evidence type="ECO:0000259" key="1">
    <source>
        <dbReference type="Pfam" id="PF13643"/>
    </source>
</evidence>
<dbReference type="Proteomes" id="UP000594464">
    <property type="component" value="Chromosome"/>
</dbReference>
<dbReference type="Pfam" id="PF13643">
    <property type="entry name" value="DUF4145"/>
    <property type="match status" value="1"/>
</dbReference>
<organism evidence="2 3">
    <name type="scientific">Candidatus Nitrohelix vancouverensis</name>
    <dbReference type="NCBI Taxonomy" id="2705534"/>
    <lineage>
        <taxon>Bacteria</taxon>
        <taxon>Pseudomonadati</taxon>
        <taxon>Nitrospinota/Tectimicrobiota group</taxon>
        <taxon>Nitrospinota</taxon>
        <taxon>Nitrospinia</taxon>
        <taxon>Nitrospinales</taxon>
        <taxon>Nitrospinaceae</taxon>
        <taxon>Candidatus Nitrohelix</taxon>
    </lineage>
</organism>
<feature type="domain" description="DUF4145" evidence="1">
    <location>
        <begin position="137"/>
        <end position="226"/>
    </location>
</feature>
<gene>
    <name evidence="2" type="ORF">G3M78_03675</name>
</gene>
<reference evidence="3" key="1">
    <citation type="submission" date="2020-02" db="EMBL/GenBank/DDBJ databases">
        <title>Genomic and physiological characterization of two novel Nitrospinaceae genera.</title>
        <authorList>
            <person name="Mueller A.J."/>
            <person name="Jung M.-Y."/>
            <person name="Strachan C.R."/>
            <person name="Herbold C.W."/>
            <person name="Kirkegaard R.H."/>
            <person name="Daims H."/>
        </authorList>
    </citation>
    <scope>NUCLEOTIDE SEQUENCE [LARGE SCALE GENOMIC DNA]</scope>
</reference>
<dbReference type="InterPro" id="IPR025285">
    <property type="entry name" value="DUF4145"/>
</dbReference>
<dbReference type="KEGG" id="nva:G3M78_03675"/>
<evidence type="ECO:0000313" key="3">
    <source>
        <dbReference type="Proteomes" id="UP000594464"/>
    </source>
</evidence>
<accession>A0A7T0C109</accession>
<dbReference type="AlphaFoldDB" id="A0A7T0C109"/>
<sequence length="260" mass="30222">MSINRKECNPYFQLDGSLNWKCPTCRKSILKIKAETFHFEQTLHSRNYQLHNDSLPNDIRYVYSCLLECTNPSCKEIVSNTGIGCVDHDMVDDIDGNPENVLVDFFTAKYFSPNLKLFNYPKKIPDNVKDELEKSFALFFCDYSSSGNHMRTALENLLTYLKIKKSTTSNGKRKYLALHNRIELLPRKYQEIQDLLFAIKWLGNAGSHSGKQVTSDDILDAYELMEELLAEVFTQKRENMKNLAKKINRNKGPIKSKKWW</sequence>
<protein>
    <submittedName>
        <fullName evidence="2">DUF4145 domain-containing protein</fullName>
    </submittedName>
</protein>
<evidence type="ECO:0000313" key="2">
    <source>
        <dbReference type="EMBL" id="QPJ64540.1"/>
    </source>
</evidence>
<name>A0A7T0C109_9BACT</name>
<dbReference type="EMBL" id="CP048620">
    <property type="protein sequence ID" value="QPJ64540.1"/>
    <property type="molecule type" value="Genomic_DNA"/>
</dbReference>